<evidence type="ECO:0000256" key="3">
    <source>
        <dbReference type="ARBA" id="ARBA00022741"/>
    </source>
</evidence>
<gene>
    <name evidence="8" type="ORF">PHYBOEH_011589</name>
</gene>
<organism evidence="8 9">
    <name type="scientific">Phytophthora boehmeriae</name>
    <dbReference type="NCBI Taxonomy" id="109152"/>
    <lineage>
        <taxon>Eukaryota</taxon>
        <taxon>Sar</taxon>
        <taxon>Stramenopiles</taxon>
        <taxon>Oomycota</taxon>
        <taxon>Peronosporomycetes</taxon>
        <taxon>Peronosporales</taxon>
        <taxon>Peronosporaceae</taxon>
        <taxon>Phytophthora</taxon>
    </lineage>
</organism>
<name>A0A8T1VFM3_9STRA</name>
<reference evidence="8" key="1">
    <citation type="submission" date="2021-02" db="EMBL/GenBank/DDBJ databases">
        <authorList>
            <person name="Palmer J.M."/>
        </authorList>
    </citation>
    <scope>NUCLEOTIDE SEQUENCE</scope>
    <source>
        <strain evidence="8">SCRP23</strain>
    </source>
</reference>
<keyword evidence="7" id="KW-1133">Transmembrane helix</keyword>
<proteinExistence type="predicted"/>
<protein>
    <recommendedName>
        <fullName evidence="10">P-type ATPase (P-ATPase) Superfamily</fullName>
    </recommendedName>
</protein>
<feature type="transmembrane region" description="Helical" evidence="7">
    <location>
        <begin position="310"/>
        <end position="328"/>
    </location>
</feature>
<dbReference type="GO" id="GO:0140358">
    <property type="term" value="F:P-type transmembrane transporter activity"/>
    <property type="evidence" value="ECO:0007669"/>
    <property type="project" value="InterPro"/>
</dbReference>
<dbReference type="Proteomes" id="UP000693981">
    <property type="component" value="Unassembled WGS sequence"/>
</dbReference>
<dbReference type="InterPro" id="IPR006544">
    <property type="entry name" value="P-type_TPase_V"/>
</dbReference>
<dbReference type="GO" id="GO:0019829">
    <property type="term" value="F:ATPase-coupled monoatomic cation transmembrane transporter activity"/>
    <property type="evidence" value="ECO:0007669"/>
    <property type="project" value="TreeGrafter"/>
</dbReference>
<dbReference type="PROSITE" id="PS01229">
    <property type="entry name" value="COF_2"/>
    <property type="match status" value="1"/>
</dbReference>
<evidence type="ECO:0008006" key="10">
    <source>
        <dbReference type="Google" id="ProtNLM"/>
    </source>
</evidence>
<evidence type="ECO:0000256" key="2">
    <source>
        <dbReference type="ARBA" id="ARBA00022723"/>
    </source>
</evidence>
<keyword evidence="5" id="KW-0460">Magnesium</keyword>
<evidence type="ECO:0000313" key="8">
    <source>
        <dbReference type="EMBL" id="KAG7380042.1"/>
    </source>
</evidence>
<keyword evidence="6" id="KW-1278">Translocase</keyword>
<evidence type="ECO:0000256" key="7">
    <source>
        <dbReference type="SAM" id="Phobius"/>
    </source>
</evidence>
<dbReference type="AlphaFoldDB" id="A0A8T1VFM3"/>
<feature type="transmembrane region" description="Helical" evidence="7">
    <location>
        <begin position="362"/>
        <end position="385"/>
    </location>
</feature>
<feature type="transmembrane region" description="Helical" evidence="7">
    <location>
        <begin position="277"/>
        <end position="298"/>
    </location>
</feature>
<dbReference type="OrthoDB" id="48943at2759"/>
<dbReference type="GO" id="GO:0046872">
    <property type="term" value="F:metal ion binding"/>
    <property type="evidence" value="ECO:0007669"/>
    <property type="project" value="UniProtKB-KW"/>
</dbReference>
<evidence type="ECO:0000256" key="6">
    <source>
        <dbReference type="ARBA" id="ARBA00022967"/>
    </source>
</evidence>
<dbReference type="EMBL" id="JAGDFL010000899">
    <property type="protein sequence ID" value="KAG7380042.1"/>
    <property type="molecule type" value="Genomic_DNA"/>
</dbReference>
<feature type="transmembrane region" description="Helical" evidence="7">
    <location>
        <begin position="154"/>
        <end position="176"/>
    </location>
</feature>
<sequence>MVAPGSRVVLGEMVSSGESISRVVWRDVDDDSVAFDLPELKRKLSDGEDIELAVTGQVFDHLIAVGEMKDLLLKVRIFSRMTPDGKVACVKMHMEAGAVTGMCGDGGNDCGALRIAHAGVALSDAEASVVSPFTSKPKTIQSVVDICREGRCSVATSFASVKFLILYGVIASTLRLFQWYHAVIMSEWCFILADGVTLVGLSYVITLSKPLPTLNEQRPTSSLIGPTTLTSIVGQELINVVFLFSGVHMLINEVWYCPFSPDNVDLAKWWLFSDNHMATTLFFTIITQQQLAAWVFSFGSRYRAPIWRNYFLVAVFAVLVALDIYLILGEPSVVLDLFRISSTTNVVVLPDIPMPFSFRAKYFGLLVGNVATVIFFEYFVVLGPIRDFLRKKYHKDYLSMRM</sequence>
<dbReference type="PANTHER" id="PTHR45630">
    <property type="entry name" value="CATION-TRANSPORTING ATPASE-RELATED"/>
    <property type="match status" value="1"/>
</dbReference>
<keyword evidence="2" id="KW-0479">Metal-binding</keyword>
<feature type="transmembrane region" description="Helical" evidence="7">
    <location>
        <begin position="188"/>
        <end position="205"/>
    </location>
</feature>
<evidence type="ECO:0000256" key="1">
    <source>
        <dbReference type="ARBA" id="ARBA00004141"/>
    </source>
</evidence>
<dbReference type="GO" id="GO:0016887">
    <property type="term" value="F:ATP hydrolysis activity"/>
    <property type="evidence" value="ECO:0007669"/>
    <property type="project" value="InterPro"/>
</dbReference>
<dbReference type="GO" id="GO:0016020">
    <property type="term" value="C:membrane"/>
    <property type="evidence" value="ECO:0007669"/>
    <property type="project" value="UniProtKB-SubCell"/>
</dbReference>
<keyword evidence="7" id="KW-0812">Transmembrane</keyword>
<dbReference type="InterPro" id="IPR001757">
    <property type="entry name" value="P_typ_ATPase"/>
</dbReference>
<keyword evidence="3" id="KW-0547">Nucleotide-binding</keyword>
<dbReference type="NCBIfam" id="TIGR01494">
    <property type="entry name" value="ATPase_P-type"/>
    <property type="match status" value="1"/>
</dbReference>
<comment type="caution">
    <text evidence="8">The sequence shown here is derived from an EMBL/GenBank/DDBJ whole genome shotgun (WGS) entry which is preliminary data.</text>
</comment>
<keyword evidence="9" id="KW-1185">Reference proteome</keyword>
<evidence type="ECO:0000256" key="4">
    <source>
        <dbReference type="ARBA" id="ARBA00022840"/>
    </source>
</evidence>
<comment type="subcellular location">
    <subcellularLocation>
        <location evidence="1">Membrane</location>
        <topology evidence="1">Multi-pass membrane protein</topology>
    </subcellularLocation>
</comment>
<accession>A0A8T1VFM3</accession>
<evidence type="ECO:0000256" key="5">
    <source>
        <dbReference type="ARBA" id="ARBA00022842"/>
    </source>
</evidence>
<dbReference type="PANTHER" id="PTHR45630:SF11">
    <property type="entry name" value="CATION-TRANSPORTING P-TYPE ATPASE N-TERMINAL DOMAIN-CONTAINING PROTEIN"/>
    <property type="match status" value="1"/>
</dbReference>
<dbReference type="GO" id="GO:0005524">
    <property type="term" value="F:ATP binding"/>
    <property type="evidence" value="ECO:0007669"/>
    <property type="project" value="UniProtKB-KW"/>
</dbReference>
<keyword evidence="7" id="KW-0472">Membrane</keyword>
<keyword evidence="4" id="KW-0067">ATP-binding</keyword>
<evidence type="ECO:0000313" key="9">
    <source>
        <dbReference type="Proteomes" id="UP000693981"/>
    </source>
</evidence>